<accession>A0A4Y7PNP7</accession>
<sequence>MSETEASTSTGRPKRSTKVPNKYVESHNILQQPSKANGTLRQTQKRKKYDEPVEIIAESPDTLDFILTDIKSPLTTMDISDVVSAAAWGMLSDEAKQKLCHHLPPTAFLDYQPVVDRSHPSQRVGRTPEEGANHDAMDVDPLQRIPGHVDSAMFTDPHFESAARTFQDHLYSGWLTEAHRELVNSHQDGIRSGILHAPWKDDVWIRDHPPIVPPSTTGIMAQPESSQQAGDAAGLRLTDLAQYGVVKTGDIISYKRTFKIDTLTLTIEKDVLIRAIHPKSFVITVLTSPGADSAIPSSLLPPFASAHDFNAAYDSACAESIVREMIITSPSQLENTLLDMDGTVERNRRPHSNAWKHTTLWRFAEGRDVGLQGDLQIAMLLEKGGRECYGTLFYLRGCFYHEN</sequence>
<dbReference type="Pfam" id="PF13919">
    <property type="entry name" value="ASXH"/>
    <property type="match status" value="1"/>
</dbReference>
<evidence type="ECO:0000259" key="2">
    <source>
        <dbReference type="Pfam" id="PF13919"/>
    </source>
</evidence>
<gene>
    <name evidence="3" type="ORF">BD410DRAFT_901636</name>
</gene>
<feature type="region of interest" description="Disordered" evidence="1">
    <location>
        <begin position="1"/>
        <end position="47"/>
    </location>
</feature>
<evidence type="ECO:0000256" key="1">
    <source>
        <dbReference type="SAM" id="MobiDB-lite"/>
    </source>
</evidence>
<feature type="region of interest" description="Disordered" evidence="1">
    <location>
        <begin position="118"/>
        <end position="139"/>
    </location>
</feature>
<feature type="compositionally biased region" description="Polar residues" evidence="1">
    <location>
        <begin position="1"/>
        <end position="11"/>
    </location>
</feature>
<dbReference type="OrthoDB" id="2289918at2759"/>
<dbReference type="EMBL" id="ML170228">
    <property type="protein sequence ID" value="TDL17073.1"/>
    <property type="molecule type" value="Genomic_DNA"/>
</dbReference>
<dbReference type="AlphaFoldDB" id="A0A4Y7PNP7"/>
<feature type="compositionally biased region" description="Polar residues" evidence="1">
    <location>
        <begin position="28"/>
        <end position="42"/>
    </location>
</feature>
<name>A0A4Y7PNP7_9AGAM</name>
<feature type="compositionally biased region" description="Basic and acidic residues" evidence="1">
    <location>
        <begin position="126"/>
        <end position="137"/>
    </location>
</feature>
<evidence type="ECO:0000313" key="3">
    <source>
        <dbReference type="EMBL" id="TDL17073.1"/>
    </source>
</evidence>
<reference evidence="3 4" key="1">
    <citation type="submission" date="2018-06" db="EMBL/GenBank/DDBJ databases">
        <title>A transcriptomic atlas of mushroom development highlights an independent origin of complex multicellularity.</title>
        <authorList>
            <consortium name="DOE Joint Genome Institute"/>
            <person name="Krizsan K."/>
            <person name="Almasi E."/>
            <person name="Merenyi Z."/>
            <person name="Sahu N."/>
            <person name="Viragh M."/>
            <person name="Koszo T."/>
            <person name="Mondo S."/>
            <person name="Kiss B."/>
            <person name="Balint B."/>
            <person name="Kues U."/>
            <person name="Barry K."/>
            <person name="Hegedus J.C."/>
            <person name="Henrissat B."/>
            <person name="Johnson J."/>
            <person name="Lipzen A."/>
            <person name="Ohm R."/>
            <person name="Nagy I."/>
            <person name="Pangilinan J."/>
            <person name="Yan J."/>
            <person name="Xiong Y."/>
            <person name="Grigoriev I.V."/>
            <person name="Hibbett D.S."/>
            <person name="Nagy L.G."/>
        </authorList>
    </citation>
    <scope>NUCLEOTIDE SEQUENCE [LARGE SCALE GENOMIC DNA]</scope>
    <source>
        <strain evidence="3 4">SZMC22713</strain>
    </source>
</reference>
<dbReference type="STRING" id="50990.A0A4Y7PNP7"/>
<protein>
    <recommendedName>
        <fullName evidence="2">ASX DEUBAD domain-containing protein</fullName>
    </recommendedName>
</protein>
<dbReference type="InterPro" id="IPR028020">
    <property type="entry name" value="ASX_DEUBAD_dom"/>
</dbReference>
<feature type="domain" description="ASX DEUBAD" evidence="2">
    <location>
        <begin position="59"/>
        <end position="208"/>
    </location>
</feature>
<evidence type="ECO:0000313" key="4">
    <source>
        <dbReference type="Proteomes" id="UP000294933"/>
    </source>
</evidence>
<proteinExistence type="predicted"/>
<keyword evidence="4" id="KW-1185">Reference proteome</keyword>
<dbReference type="Proteomes" id="UP000294933">
    <property type="component" value="Unassembled WGS sequence"/>
</dbReference>
<organism evidence="3 4">
    <name type="scientific">Rickenella mellea</name>
    <dbReference type="NCBI Taxonomy" id="50990"/>
    <lineage>
        <taxon>Eukaryota</taxon>
        <taxon>Fungi</taxon>
        <taxon>Dikarya</taxon>
        <taxon>Basidiomycota</taxon>
        <taxon>Agaricomycotina</taxon>
        <taxon>Agaricomycetes</taxon>
        <taxon>Hymenochaetales</taxon>
        <taxon>Rickenellaceae</taxon>
        <taxon>Rickenella</taxon>
    </lineage>
</organism>
<dbReference type="VEuPathDB" id="FungiDB:BD410DRAFT_901636"/>